<evidence type="ECO:0000313" key="2">
    <source>
        <dbReference type="EMBL" id="ACN15695.1"/>
    </source>
</evidence>
<evidence type="ECO:0000313" key="3">
    <source>
        <dbReference type="Proteomes" id="UP000000442"/>
    </source>
</evidence>
<accession>C0QH46</accession>
<reference evidence="2 3" key="1">
    <citation type="journal article" date="2009" name="Environ. Microbiol.">
        <title>Genome sequence of Desulfobacterium autotrophicum HRM2, a marine sulfate reducer oxidizing organic carbon completely to carbon dioxide.</title>
        <authorList>
            <person name="Strittmatter A.W."/>
            <person name="Liesegang H."/>
            <person name="Rabus R."/>
            <person name="Decker I."/>
            <person name="Amann J."/>
            <person name="Andres S."/>
            <person name="Henne A."/>
            <person name="Fricke W.F."/>
            <person name="Martinez-Arias R."/>
            <person name="Bartels D."/>
            <person name="Goesmann A."/>
            <person name="Krause L."/>
            <person name="Puehler A."/>
            <person name="Klenk H.P."/>
            <person name="Richter M."/>
            <person name="Schuler M."/>
            <person name="Gloeckner F.O."/>
            <person name="Meyerdierks A."/>
            <person name="Gottschalk G."/>
            <person name="Amann R."/>
        </authorList>
    </citation>
    <scope>NUCLEOTIDE SEQUENCE [LARGE SCALE GENOMIC DNA]</scope>
    <source>
        <strain evidence="3">ATCC 43914 / DSM 3382 / HRM2</strain>
    </source>
</reference>
<feature type="transmembrane region" description="Helical" evidence="1">
    <location>
        <begin position="52"/>
        <end position="72"/>
    </location>
</feature>
<dbReference type="AlphaFoldDB" id="C0QH46"/>
<proteinExistence type="predicted"/>
<sequence>MYELADLRASCLGDSMVKKNYKSSDPKEESKNPLLKPGIDYSPKTYTLSEQILYGLKMAAIMALVLGLLCWCELFSGK</sequence>
<keyword evidence="1" id="KW-0812">Transmembrane</keyword>
<dbReference type="EMBL" id="CP001087">
    <property type="protein sequence ID" value="ACN15695.1"/>
    <property type="molecule type" value="Genomic_DNA"/>
</dbReference>
<dbReference type="KEGG" id="dat:HRM2_26010"/>
<name>C0QH46_DESAH</name>
<protein>
    <submittedName>
        <fullName evidence="2">Uncharacterized protein</fullName>
    </submittedName>
</protein>
<gene>
    <name evidence="2" type="ordered locus">HRM2_26010</name>
</gene>
<dbReference type="Proteomes" id="UP000000442">
    <property type="component" value="Chromosome"/>
</dbReference>
<keyword evidence="1" id="KW-0472">Membrane</keyword>
<evidence type="ECO:0000256" key="1">
    <source>
        <dbReference type="SAM" id="Phobius"/>
    </source>
</evidence>
<keyword evidence="1" id="KW-1133">Transmembrane helix</keyword>
<organism evidence="2 3">
    <name type="scientific">Desulforapulum autotrophicum (strain ATCC 43914 / DSM 3382 / VKM B-1955 / HRM2)</name>
    <name type="common">Desulfobacterium autotrophicum</name>
    <dbReference type="NCBI Taxonomy" id="177437"/>
    <lineage>
        <taxon>Bacteria</taxon>
        <taxon>Pseudomonadati</taxon>
        <taxon>Thermodesulfobacteriota</taxon>
        <taxon>Desulfobacteria</taxon>
        <taxon>Desulfobacterales</taxon>
        <taxon>Desulfobacteraceae</taxon>
        <taxon>Desulforapulum</taxon>
    </lineage>
</organism>
<keyword evidence="3" id="KW-1185">Reference proteome</keyword>
<dbReference type="HOGENOM" id="CLU_2616202_0_0_7"/>